<gene>
    <name evidence="6" type="primary">LOC102805687</name>
</gene>
<feature type="domain" description="RabBD" evidence="4">
    <location>
        <begin position="48"/>
        <end position="182"/>
    </location>
</feature>
<feature type="compositionally biased region" description="Polar residues" evidence="2">
    <location>
        <begin position="2338"/>
        <end position="2348"/>
    </location>
</feature>
<keyword evidence="5" id="KW-1185">Reference proteome</keyword>
<feature type="region of interest" description="Disordered" evidence="2">
    <location>
        <begin position="1184"/>
        <end position="1421"/>
    </location>
</feature>
<feature type="compositionally biased region" description="Low complexity" evidence="2">
    <location>
        <begin position="2015"/>
        <end position="2025"/>
    </location>
</feature>
<proteinExistence type="predicted"/>
<dbReference type="InterPro" id="IPR010911">
    <property type="entry name" value="Rab_BD"/>
</dbReference>
<evidence type="ECO:0000259" key="4">
    <source>
        <dbReference type="PROSITE" id="PS50916"/>
    </source>
</evidence>
<feature type="compositionally biased region" description="Basic and acidic residues" evidence="2">
    <location>
        <begin position="281"/>
        <end position="292"/>
    </location>
</feature>
<dbReference type="RefSeq" id="XP_006815529.1">
    <property type="nucleotide sequence ID" value="XM_006815466.1"/>
</dbReference>
<feature type="compositionally biased region" description="Basic and acidic residues" evidence="2">
    <location>
        <begin position="204"/>
        <end position="215"/>
    </location>
</feature>
<feature type="compositionally biased region" description="Basic and acidic residues" evidence="2">
    <location>
        <begin position="224"/>
        <end position="248"/>
    </location>
</feature>
<feature type="compositionally biased region" description="Polar residues" evidence="2">
    <location>
        <begin position="1184"/>
        <end position="1193"/>
    </location>
</feature>
<organism evidence="5 6">
    <name type="scientific">Saccoglossus kowalevskii</name>
    <name type="common">Acorn worm</name>
    <dbReference type="NCBI Taxonomy" id="10224"/>
    <lineage>
        <taxon>Eukaryota</taxon>
        <taxon>Metazoa</taxon>
        <taxon>Hemichordata</taxon>
        <taxon>Enteropneusta</taxon>
        <taxon>Harrimaniidae</taxon>
        <taxon>Saccoglossus</taxon>
    </lineage>
</organism>
<evidence type="ECO:0000256" key="1">
    <source>
        <dbReference type="SAM" id="Coils"/>
    </source>
</evidence>
<dbReference type="Pfam" id="PF02318">
    <property type="entry name" value="FYVE_2"/>
    <property type="match status" value="1"/>
</dbReference>
<dbReference type="Gene3D" id="3.30.40.10">
    <property type="entry name" value="Zinc/RING finger domain, C3HC4 (zinc finger)"/>
    <property type="match status" value="1"/>
</dbReference>
<feature type="region of interest" description="Disordered" evidence="2">
    <location>
        <begin position="2317"/>
        <end position="2364"/>
    </location>
</feature>
<feature type="region of interest" description="Disordered" evidence="2">
    <location>
        <begin position="529"/>
        <end position="753"/>
    </location>
</feature>
<feature type="compositionally biased region" description="Basic and acidic residues" evidence="2">
    <location>
        <begin position="1940"/>
        <end position="1965"/>
    </location>
</feature>
<feature type="compositionally biased region" description="Basic and acidic residues" evidence="2">
    <location>
        <begin position="1771"/>
        <end position="1781"/>
    </location>
</feature>
<feature type="compositionally biased region" description="Low complexity" evidence="2">
    <location>
        <begin position="2582"/>
        <end position="2617"/>
    </location>
</feature>
<feature type="region of interest" description="Disordered" evidence="2">
    <location>
        <begin position="203"/>
        <end position="317"/>
    </location>
</feature>
<feature type="compositionally biased region" description="Basic and acidic residues" evidence="2">
    <location>
        <begin position="663"/>
        <end position="688"/>
    </location>
</feature>
<feature type="compositionally biased region" description="Polar residues" evidence="2">
    <location>
        <begin position="2555"/>
        <end position="2565"/>
    </location>
</feature>
<dbReference type="CDD" id="cd06714">
    <property type="entry name" value="PDZ_RIM-like"/>
    <property type="match status" value="1"/>
</dbReference>
<feature type="compositionally biased region" description="Polar residues" evidence="2">
    <location>
        <begin position="1483"/>
        <end position="1501"/>
    </location>
</feature>
<dbReference type="PROSITE" id="PS50106">
    <property type="entry name" value="PDZ"/>
    <property type="match status" value="1"/>
</dbReference>
<feature type="compositionally biased region" description="Basic residues" evidence="2">
    <location>
        <begin position="2405"/>
        <end position="2416"/>
    </location>
</feature>
<dbReference type="InterPro" id="IPR036034">
    <property type="entry name" value="PDZ_sf"/>
</dbReference>
<accession>A0ABM0M688</accession>
<evidence type="ECO:0000313" key="6">
    <source>
        <dbReference type="RefSeq" id="XP_006815529.1"/>
    </source>
</evidence>
<feature type="region of interest" description="Disordered" evidence="2">
    <location>
        <begin position="1014"/>
        <end position="1076"/>
    </location>
</feature>
<dbReference type="PANTHER" id="PTHR12157">
    <property type="entry name" value="REGULATING SYNAPTIC MEMBRANE EXOCYTOSIS PROTEIN"/>
    <property type="match status" value="1"/>
</dbReference>
<feature type="compositionally biased region" description="Basic and acidic residues" evidence="2">
    <location>
        <begin position="1665"/>
        <end position="1677"/>
    </location>
</feature>
<feature type="compositionally biased region" description="Polar residues" evidence="2">
    <location>
        <begin position="293"/>
        <end position="302"/>
    </location>
</feature>
<keyword evidence="1" id="KW-0175">Coiled coil</keyword>
<feature type="compositionally biased region" description="Basic and acidic residues" evidence="2">
    <location>
        <begin position="1233"/>
        <end position="1251"/>
    </location>
</feature>
<dbReference type="PANTHER" id="PTHR12157:SF25">
    <property type="entry name" value="REGULATING SYNAPTIC MEMBRANE EXOCYTOSIS PROTEIN 3"/>
    <property type="match status" value="1"/>
</dbReference>
<feature type="domain" description="PDZ" evidence="3">
    <location>
        <begin position="2441"/>
        <end position="2520"/>
    </location>
</feature>
<dbReference type="Pfam" id="PF00595">
    <property type="entry name" value="PDZ"/>
    <property type="match status" value="1"/>
</dbReference>
<feature type="compositionally biased region" description="Pro residues" evidence="2">
    <location>
        <begin position="1288"/>
        <end position="1297"/>
    </location>
</feature>
<feature type="compositionally biased region" description="Low complexity" evidence="2">
    <location>
        <begin position="1316"/>
        <end position="1333"/>
    </location>
</feature>
<reference evidence="6" key="1">
    <citation type="submission" date="2025-08" db="UniProtKB">
        <authorList>
            <consortium name="RefSeq"/>
        </authorList>
    </citation>
    <scope>IDENTIFICATION</scope>
    <source>
        <tissue evidence="6">Testes</tissue>
    </source>
</reference>
<evidence type="ECO:0000256" key="2">
    <source>
        <dbReference type="SAM" id="MobiDB-lite"/>
    </source>
</evidence>
<feature type="region of interest" description="Disordered" evidence="2">
    <location>
        <begin position="1665"/>
        <end position="1784"/>
    </location>
</feature>
<feature type="compositionally biased region" description="Low complexity" evidence="2">
    <location>
        <begin position="1580"/>
        <end position="1599"/>
    </location>
</feature>
<dbReference type="InterPro" id="IPR001478">
    <property type="entry name" value="PDZ"/>
</dbReference>
<feature type="coiled-coil region" evidence="1">
    <location>
        <begin position="2119"/>
        <end position="2146"/>
    </location>
</feature>
<feature type="compositionally biased region" description="Basic and acidic residues" evidence="2">
    <location>
        <begin position="2033"/>
        <end position="2048"/>
    </location>
</feature>
<dbReference type="GeneID" id="102805687"/>
<feature type="region of interest" description="Disordered" evidence="2">
    <location>
        <begin position="494"/>
        <end position="514"/>
    </location>
</feature>
<feature type="compositionally biased region" description="Polar residues" evidence="2">
    <location>
        <begin position="1739"/>
        <end position="1752"/>
    </location>
</feature>
<feature type="region of interest" description="Disordered" evidence="2">
    <location>
        <begin position="865"/>
        <end position="884"/>
    </location>
</feature>
<feature type="compositionally biased region" description="Basic and acidic residues" evidence="2">
    <location>
        <begin position="2350"/>
        <end position="2363"/>
    </location>
</feature>
<feature type="compositionally biased region" description="Low complexity" evidence="2">
    <location>
        <begin position="1404"/>
        <end position="1414"/>
    </location>
</feature>
<feature type="region of interest" description="Disordered" evidence="2">
    <location>
        <begin position="1888"/>
        <end position="2088"/>
    </location>
</feature>
<dbReference type="CDD" id="cd15751">
    <property type="entry name" value="FYVE_BSN_PCLO"/>
    <property type="match status" value="1"/>
</dbReference>
<feature type="compositionally biased region" description="Basic and acidic residues" evidence="2">
    <location>
        <begin position="529"/>
        <end position="538"/>
    </location>
</feature>
<feature type="region of interest" description="Disordered" evidence="2">
    <location>
        <begin position="1466"/>
        <end position="1501"/>
    </location>
</feature>
<feature type="compositionally biased region" description="Polar residues" evidence="2">
    <location>
        <begin position="1466"/>
        <end position="1475"/>
    </location>
</feature>
<feature type="compositionally biased region" description="Polar residues" evidence="2">
    <location>
        <begin position="968"/>
        <end position="978"/>
    </location>
</feature>
<feature type="coiled-coil region" evidence="1">
    <location>
        <begin position="66"/>
        <end position="93"/>
    </location>
</feature>
<dbReference type="SUPFAM" id="SSF50156">
    <property type="entry name" value="PDZ domain-like"/>
    <property type="match status" value="1"/>
</dbReference>
<evidence type="ECO:0000259" key="3">
    <source>
        <dbReference type="PROSITE" id="PS50106"/>
    </source>
</evidence>
<feature type="region of interest" description="Disordered" evidence="2">
    <location>
        <begin position="2385"/>
        <end position="2416"/>
    </location>
</feature>
<feature type="region of interest" description="Disordered" evidence="2">
    <location>
        <begin position="2553"/>
        <end position="2630"/>
    </location>
</feature>
<feature type="compositionally biased region" description="Low complexity" evidence="2">
    <location>
        <begin position="605"/>
        <end position="623"/>
    </location>
</feature>
<feature type="compositionally biased region" description="Basic and acidic residues" evidence="2">
    <location>
        <begin position="1990"/>
        <end position="2008"/>
    </location>
</feature>
<dbReference type="InterPro" id="IPR039032">
    <property type="entry name" value="Rim-like"/>
</dbReference>
<feature type="region of interest" description="Disordered" evidence="2">
    <location>
        <begin position="1567"/>
        <end position="1652"/>
    </location>
</feature>
<dbReference type="Gene3D" id="2.30.42.10">
    <property type="match status" value="1"/>
</dbReference>
<evidence type="ECO:0000313" key="5">
    <source>
        <dbReference type="Proteomes" id="UP000694865"/>
    </source>
</evidence>
<dbReference type="InterPro" id="IPR013083">
    <property type="entry name" value="Znf_RING/FYVE/PHD"/>
</dbReference>
<feature type="compositionally biased region" description="Basic and acidic residues" evidence="2">
    <location>
        <begin position="1263"/>
        <end position="1278"/>
    </location>
</feature>
<feature type="region of interest" description="Disordered" evidence="2">
    <location>
        <begin position="958"/>
        <end position="978"/>
    </location>
</feature>
<dbReference type="InterPro" id="IPR011011">
    <property type="entry name" value="Znf_FYVE_PHD"/>
</dbReference>
<dbReference type="SUPFAM" id="SSF57903">
    <property type="entry name" value="FYVE/PHD zinc finger"/>
    <property type="match status" value="1"/>
</dbReference>
<feature type="compositionally biased region" description="Basic residues" evidence="2">
    <location>
        <begin position="2620"/>
        <end position="2630"/>
    </location>
</feature>
<feature type="compositionally biased region" description="Polar residues" evidence="2">
    <location>
        <begin position="1360"/>
        <end position="1376"/>
    </location>
</feature>
<dbReference type="PROSITE" id="PS50916">
    <property type="entry name" value="RABBD"/>
    <property type="match status" value="1"/>
</dbReference>
<feature type="compositionally biased region" description="Low complexity" evidence="2">
    <location>
        <begin position="555"/>
        <end position="566"/>
    </location>
</feature>
<dbReference type="SMART" id="SM00228">
    <property type="entry name" value="PDZ"/>
    <property type="match status" value="1"/>
</dbReference>
<feature type="compositionally biased region" description="Polar residues" evidence="2">
    <location>
        <begin position="1391"/>
        <end position="1400"/>
    </location>
</feature>
<name>A0ABM0M688_SACKO</name>
<dbReference type="InterPro" id="IPR041282">
    <property type="entry name" value="FYVE_2"/>
</dbReference>
<feature type="compositionally biased region" description="Basic and acidic residues" evidence="2">
    <location>
        <begin position="1014"/>
        <end position="1035"/>
    </location>
</feature>
<dbReference type="Proteomes" id="UP000694865">
    <property type="component" value="Unplaced"/>
</dbReference>
<feature type="region of interest" description="Disordered" evidence="2">
    <location>
        <begin position="2263"/>
        <end position="2302"/>
    </location>
</feature>
<feature type="compositionally biased region" description="Basic and acidic residues" evidence="2">
    <location>
        <begin position="1912"/>
        <end position="1933"/>
    </location>
</feature>
<feature type="region of interest" description="Disordered" evidence="2">
    <location>
        <begin position="2525"/>
        <end position="2544"/>
    </location>
</feature>
<sequence length="2630" mass="293451">MGNQASGDDSASYTTTDFDADSDIYSLYSQVAAASSRASSPVPMEPPEADLSHLTEEERAHIASVLERARLLQDREEQRVRELETEYTTFAENIIRRSSLTELDKTDVCPICLTTEIPMFPQQLEAAGIDPGIVCGDCERRICSKCGSYYTSVATKKEKWLCHMCQKRRHLYTSSGMWYHGHGSRPCLSRGSSLEEVFMAVNAADRRSSSPRSEDSMLYAGAPGEERNRNQLEHSESLEDRPEHELRSRGVGQSSSDEDGSKSSDASLKKGMTQAKSGILEGKDIVNDDHSTDNISPSSTYDSGLGASTKISSTEEIDMDEYRTQSSSEGVVNLSKQDMLTSVNEMKEHERLVRSCVHDLHDITESPEEVEQHSRLVKMRSLSLQRQDTAESLDEAEMQRQLLELCTADSLDEDEMQRQLLELAGTSYSLEEDTPGEPISENVVSDVISRAAESPVGDRFGAYGEESPIPHPPQHADIQETITVPEHLDKSQETVQANDFSKERESASSTLKASKEISVKHKIELFENRDLPSDDRAHTLQKSASVGEQRPQRILQNSSSLSNDNLGDIPPVSKVQYKKHQQDWAHESLSDSEIKTGSKKLTIESGSLASSKPALAKSDSKLANTGKDELIGLDVSLSIESGIGSMDSGLNGKDGQNGSSPTHPEEGPEIRYQSFHDLRNVGKEDPKSQHTPQYTRPKPANLPKRRRSKPVMEIPLSPIWDVEVVTPESDHPAGEFQSPEYSNPELAEESPIEPIDNVDYVTTEDTQKVVTSNAASKGSDDYDSLQEHAAKYTQQLEEANNVPEKSICFGLQKRALDVVPEESAELIREEEIQQQLSIVSKINQESEKKEGLPQPCQRPEKIQTFTEENIPTHDVTAEHSVSTTTKRTEKEYKYYIETFKQHSPEEDSTSKLKIEIETSKGDEGLFNTSSEDVSAQKAIVQDIATKTKEPYKELDQKQMTNEELKYNDSMSDTGSQSLNEKNEFHHNIIKNFDTIATVVKDRGGAIFVVSKYEEANDEKEDKSPSKSPEKPRAKTSDAQLSCKKRQKPVPLPRTSKLPVGASGSQNDSVEESARSAHLDERLPILKTENGGNKKRIRRTLPSTMIASKSTDTLPLYSKATSSPTKTTGSYIRSRSLDNISHSKLPQKLVKQSDITQTQPDEQLTSIVARQSPTTHFLECQISKDSSVGSQDSILESPITPELVTETFSDPKPSSPTLEPPNKLTTFNLASPPKDIRQRGTKLALERNDSNRKQHPQTKTVGKTGERSRLPLRKQKESVDPDTNYTKPGKPPKPPVPPRRTTSTGMGKSFEGKLEPTTRIPTTDTSTETESNQTPKHTKSISTTVGASFDERRIMGRYSPRTATDADTSTYDQLSESMRQKKEMLSEAVGTSFDQPVSLSKTETTETGTSPQTPTIKKSTAVGSFEMDETKQMVECGTSPPTPTTKTHQNIATGTSFDETCSTEMTERGISSLSSPRNRHIDSEQSASSRTAESVLGTTGIPNRYSGNHQIFVCASQQRKSTDRKALQEKIKALKMTTASIGTNTEECKAATPVTSDDEYHVPMAIKIRNRSLHDSERRSSSLPSTPSRIPRTPSRSASSDTEGFDSDMDISKRIRRKLPEIPPGAVPVQVPKRERKKKSDIGMSRMDPEKAVEIEKVKQMLYKKAEELKQQQSRKEQQPPPPKDTGKQCRYLSSDIKSEKKNGNGKKSTSFTIRQSAIGGKSGNGNMPKRLSPPHGSKKQFQASDKSISKRSSPPHERFGFKRTSPTQTKFEVKSQSKKIDDEDSNLTSMVHLTKSEEEIIREIEKQISDTSGTEYRAFEPAEIRKEVQRKYADYVCEDYGYSSFSQTSTDEPVSYLSSYVDNDSIDKKQKQMTTTYSTKSELGSSSFTTYEDMWEQDSKTGSEKRHIHSVLHHDSEHKIESTGSSIKEEKTKSRLPVRQKSESKSETRKKSDMESIKTRTEKTKTSAMKYQYVAKPEKKATARLQVKGHSPENAKKNGRDKKDEDLSPSKSPKSPARVSPQSSPQRRRHRRQNSDPHVQKFSPIKEDSDFESQLCSIDSAYGSTVKKLERQSSSTNKPVRRRKDTPTVMPLPDEIITEEERMSNEGEMIERNIKAGKREQLKKEIEKRKKQMEESAKRLEEIKIMRRFDSDLDTVKMSYSYDDKLRNIEPISLGERERQYGSLETMALGRNIPDMPHSSVTSSGDIHQYNDQHIIFPLKSEHLGLHGIGDDHDFPLEKKPAGRQIHYDEITGSAVHIVQPRPSMVSKEDQQKKAVSMRRSKGLPDKDTRSQVTLEAGKNRKGNLDVHVKDIHTGTSYATSDDVIPPSPTRAMLSRTKAISVTSSNSDASEERQNFSKQDSVKSDFSSAEYGSYDFRLTGRETDWSEHRNDSDEESYGSSSLYKGPHKSSGIHRRKTPFTGPLKYDFETKTFLFSRDPKDRSVRGNGLGLKVVGGKHVPRTNNIGAYIAAIYPGSVCEQTIDLREGDQVLEWNGVSLSGLTYEEVQQVIRSSDGEVELKVKCGANMCESPRRPPPSKQPSESYQSSIENIAGEVPNTTDDQQNSPGLGIDPNQLSRRLEGISRAQSQSDSSGSVKHSSPTKWPQSPTASSPSEPSTPKVNSHRLFHSRWY</sequence>
<protein>
    <submittedName>
        <fullName evidence="6">Microtubule-associated protein futsch-like</fullName>
    </submittedName>
</protein>
<feature type="compositionally biased region" description="Basic and acidic residues" evidence="2">
    <location>
        <begin position="580"/>
        <end position="596"/>
    </location>
</feature>